<sequence>MPLDLQKQLKNHFLIGFVLFEASFNDFIKPVLQKIKRLENGLVIETLIKDAWVVGRVGYITADLPQGNNLA</sequence>
<proteinExistence type="predicted"/>
<dbReference type="EMBL" id="CAJVQC010008552">
    <property type="protein sequence ID" value="CAG8594122.1"/>
    <property type="molecule type" value="Genomic_DNA"/>
</dbReference>
<feature type="non-terminal residue" evidence="1">
    <location>
        <position position="71"/>
    </location>
</feature>
<protein>
    <submittedName>
        <fullName evidence="1">16145_t:CDS:1</fullName>
    </submittedName>
</protein>
<accession>A0ACA9MI52</accession>
<name>A0ACA9MI52_9GLOM</name>
<gene>
    <name evidence="1" type="ORF">RPERSI_LOCUS5660</name>
</gene>
<reference evidence="1" key="1">
    <citation type="submission" date="2021-06" db="EMBL/GenBank/DDBJ databases">
        <authorList>
            <person name="Kallberg Y."/>
            <person name="Tangrot J."/>
            <person name="Rosling A."/>
        </authorList>
    </citation>
    <scope>NUCLEOTIDE SEQUENCE</scope>
    <source>
        <strain evidence="1">MA461A</strain>
    </source>
</reference>
<comment type="caution">
    <text evidence="1">The sequence shown here is derived from an EMBL/GenBank/DDBJ whole genome shotgun (WGS) entry which is preliminary data.</text>
</comment>
<dbReference type="Proteomes" id="UP000789920">
    <property type="component" value="Unassembled WGS sequence"/>
</dbReference>
<organism evidence="1 2">
    <name type="scientific">Racocetra persica</name>
    <dbReference type="NCBI Taxonomy" id="160502"/>
    <lineage>
        <taxon>Eukaryota</taxon>
        <taxon>Fungi</taxon>
        <taxon>Fungi incertae sedis</taxon>
        <taxon>Mucoromycota</taxon>
        <taxon>Glomeromycotina</taxon>
        <taxon>Glomeromycetes</taxon>
        <taxon>Diversisporales</taxon>
        <taxon>Gigasporaceae</taxon>
        <taxon>Racocetra</taxon>
    </lineage>
</organism>
<keyword evidence="2" id="KW-1185">Reference proteome</keyword>
<evidence type="ECO:0000313" key="2">
    <source>
        <dbReference type="Proteomes" id="UP000789920"/>
    </source>
</evidence>
<evidence type="ECO:0000313" key="1">
    <source>
        <dbReference type="EMBL" id="CAG8594122.1"/>
    </source>
</evidence>